<comment type="caution">
    <text evidence="2">The sequence shown here is derived from an EMBL/GenBank/DDBJ whole genome shotgun (WGS) entry which is preliminary data.</text>
</comment>
<reference evidence="2" key="1">
    <citation type="submission" date="2020-05" db="EMBL/GenBank/DDBJ databases">
        <title>Mycena genomes resolve the evolution of fungal bioluminescence.</title>
        <authorList>
            <person name="Tsai I.J."/>
        </authorList>
    </citation>
    <scope>NUCLEOTIDE SEQUENCE</scope>
    <source>
        <strain evidence="2">171206Taipei</strain>
    </source>
</reference>
<dbReference type="EMBL" id="JACAZF010000016">
    <property type="protein sequence ID" value="KAF7289835.1"/>
    <property type="molecule type" value="Genomic_DNA"/>
</dbReference>
<proteinExistence type="predicted"/>
<feature type="region of interest" description="Disordered" evidence="1">
    <location>
        <begin position="172"/>
        <end position="209"/>
    </location>
</feature>
<dbReference type="RefSeq" id="XP_037213564.1">
    <property type="nucleotide sequence ID" value="XM_037370008.1"/>
</dbReference>
<gene>
    <name evidence="2" type="ORF">MIND_01357800</name>
</gene>
<feature type="compositionally biased region" description="Basic and acidic residues" evidence="1">
    <location>
        <begin position="172"/>
        <end position="193"/>
    </location>
</feature>
<dbReference type="OrthoDB" id="3053346at2759"/>
<dbReference type="GeneID" id="59352524"/>
<evidence type="ECO:0000313" key="2">
    <source>
        <dbReference type="EMBL" id="KAF7289835.1"/>
    </source>
</evidence>
<protein>
    <submittedName>
        <fullName evidence="2">Uncharacterized protein</fullName>
    </submittedName>
</protein>
<organism evidence="2 3">
    <name type="scientific">Mycena indigotica</name>
    <dbReference type="NCBI Taxonomy" id="2126181"/>
    <lineage>
        <taxon>Eukaryota</taxon>
        <taxon>Fungi</taxon>
        <taxon>Dikarya</taxon>
        <taxon>Basidiomycota</taxon>
        <taxon>Agaricomycotina</taxon>
        <taxon>Agaricomycetes</taxon>
        <taxon>Agaricomycetidae</taxon>
        <taxon>Agaricales</taxon>
        <taxon>Marasmiineae</taxon>
        <taxon>Mycenaceae</taxon>
        <taxon>Mycena</taxon>
    </lineage>
</organism>
<sequence length="334" mass="36976">MSKSGTLIPDPGSFAVLTVDPVASVDYLEDPEATAASAQLVCKDYVICAVAIQTLFNPLAAFREEHVLFVQQGLPQDFPTQLVDASMSIPIAPQNCTVDDHPSKREPLQMATNPFPFSDCYLSAFAAAHVRTANVAVTEPIICELVKAERMRAMYITEEDYELHLDRLQAQGKKEEEAVDEGEKHETASEHDTASGMHGGNQALSEDEPMDEAEALAIFRGLLSDEPPEHLPAVRFTYDLSRVKEINDPRGFWEELDKIAEVVKASQARREADKVAITEKDAARYDSRMAELLESHQASKMDGLRIPRILSRGVTRVRSLLRRILCMSPASHTA</sequence>
<name>A0A8H6RXZ9_9AGAR</name>
<dbReference type="AlphaFoldDB" id="A0A8H6RXZ9"/>
<evidence type="ECO:0000256" key="1">
    <source>
        <dbReference type="SAM" id="MobiDB-lite"/>
    </source>
</evidence>
<evidence type="ECO:0000313" key="3">
    <source>
        <dbReference type="Proteomes" id="UP000636479"/>
    </source>
</evidence>
<accession>A0A8H6RXZ9</accession>
<dbReference type="Proteomes" id="UP000636479">
    <property type="component" value="Unassembled WGS sequence"/>
</dbReference>
<keyword evidence="3" id="KW-1185">Reference proteome</keyword>